<evidence type="ECO:0000256" key="5">
    <source>
        <dbReference type="ARBA" id="ARBA00022917"/>
    </source>
</evidence>
<dbReference type="InterPro" id="IPR004535">
    <property type="entry name" value="Transl_elong_SelB"/>
</dbReference>
<dbReference type="Gene3D" id="1.10.10.10">
    <property type="entry name" value="Winged helix-like DNA-binding domain superfamily/Winged helix DNA-binding domain"/>
    <property type="match status" value="1"/>
</dbReference>
<dbReference type="Pfam" id="PF09106">
    <property type="entry name" value="WHD_2nd_SelB"/>
    <property type="match status" value="1"/>
</dbReference>
<dbReference type="InterPro" id="IPR000795">
    <property type="entry name" value="T_Tr_GTP-bd_dom"/>
</dbReference>
<evidence type="ECO:0000256" key="1">
    <source>
        <dbReference type="ARBA" id="ARBA00004496"/>
    </source>
</evidence>
<dbReference type="PROSITE" id="PS51722">
    <property type="entry name" value="G_TR_2"/>
    <property type="match status" value="1"/>
</dbReference>
<dbReference type="InterPro" id="IPR015190">
    <property type="entry name" value="Elong_fac_SelB-wing-hlx_typ-2"/>
</dbReference>
<dbReference type="Gene3D" id="1.10.10.2770">
    <property type="match status" value="1"/>
</dbReference>
<evidence type="ECO:0000256" key="4">
    <source>
        <dbReference type="ARBA" id="ARBA00022741"/>
    </source>
</evidence>
<evidence type="ECO:0000313" key="10">
    <source>
        <dbReference type="EMBL" id="CBX26921.1"/>
    </source>
</evidence>
<dbReference type="GO" id="GO:0005737">
    <property type="term" value="C:cytoplasm"/>
    <property type="evidence" value="ECO:0007669"/>
    <property type="project" value="UniProtKB-SubCell"/>
</dbReference>
<dbReference type="CDD" id="cd03696">
    <property type="entry name" value="SelB_II"/>
    <property type="match status" value="1"/>
</dbReference>
<dbReference type="PANTHER" id="PTHR43721">
    <property type="entry name" value="ELONGATION FACTOR TU-RELATED"/>
    <property type="match status" value="1"/>
</dbReference>
<dbReference type="SUPFAM" id="SSF52540">
    <property type="entry name" value="P-loop containing nucleoside triphosphate hydrolases"/>
    <property type="match status" value="1"/>
</dbReference>
<feature type="domain" description="Tr-type G" evidence="9">
    <location>
        <begin position="8"/>
        <end position="181"/>
    </location>
</feature>
<dbReference type="PANTHER" id="PTHR43721:SF22">
    <property type="entry name" value="ELONGATION FACTOR TU, MITOCHONDRIAL"/>
    <property type="match status" value="1"/>
</dbReference>
<dbReference type="GO" id="GO:0001514">
    <property type="term" value="P:selenocysteine incorporation"/>
    <property type="evidence" value="ECO:0007669"/>
    <property type="project" value="InterPro"/>
</dbReference>
<dbReference type="Pfam" id="PF25461">
    <property type="entry name" value="Beta-barrel_SelB"/>
    <property type="match status" value="1"/>
</dbReference>
<dbReference type="GO" id="GO:0003746">
    <property type="term" value="F:translation elongation factor activity"/>
    <property type="evidence" value="ECO:0007669"/>
    <property type="project" value="UniProtKB-KW"/>
</dbReference>
<proteinExistence type="predicted"/>
<dbReference type="SUPFAM" id="SSF50465">
    <property type="entry name" value="EF-Tu/eEF-1alpha/eIF2-gamma C-terminal domain"/>
    <property type="match status" value="1"/>
</dbReference>
<dbReference type="GO" id="GO:0003723">
    <property type="term" value="F:RNA binding"/>
    <property type="evidence" value="ECO:0007669"/>
    <property type="project" value="InterPro"/>
</dbReference>
<evidence type="ECO:0000259" key="9">
    <source>
        <dbReference type="PROSITE" id="PS51722"/>
    </source>
</evidence>
<comment type="subcellular location">
    <subcellularLocation>
        <location evidence="1">Cytoplasm</location>
    </subcellularLocation>
</comment>
<keyword evidence="5" id="KW-0648">Protein biosynthesis</keyword>
<keyword evidence="3" id="KW-0963">Cytoplasm</keyword>
<evidence type="ECO:0000256" key="2">
    <source>
        <dbReference type="ARBA" id="ARBA00015953"/>
    </source>
</evidence>
<dbReference type="NCBIfam" id="TIGR00231">
    <property type="entry name" value="small_GTP"/>
    <property type="match status" value="1"/>
</dbReference>
<evidence type="ECO:0000256" key="7">
    <source>
        <dbReference type="ARBA" id="ARBA00025526"/>
    </source>
</evidence>
<dbReference type="InterPro" id="IPR027417">
    <property type="entry name" value="P-loop_NTPase"/>
</dbReference>
<evidence type="ECO:0000256" key="8">
    <source>
        <dbReference type="ARBA" id="ARBA00031615"/>
    </source>
</evidence>
<dbReference type="Pfam" id="PF00009">
    <property type="entry name" value="GTP_EFTU"/>
    <property type="match status" value="1"/>
</dbReference>
<gene>
    <name evidence="10" type="ORF">N47_A09500</name>
</gene>
<dbReference type="InterPro" id="IPR009001">
    <property type="entry name" value="Transl_elong_EF1A/Init_IF2_C"/>
</dbReference>
<dbReference type="InterPro" id="IPR036390">
    <property type="entry name" value="WH_DNA-bd_sf"/>
</dbReference>
<reference evidence="10" key="1">
    <citation type="journal article" date="2011" name="Environ. Microbiol.">
        <title>Genomic insights into the metabolic potential of the polycyclic aromatic hydrocarbon degrading sulfate-reducing Deltaproteobacterium N47.</title>
        <authorList>
            <person name="Bergmann F."/>
            <person name="Selesi D."/>
            <person name="Weinmaier T."/>
            <person name="Tischler P."/>
            <person name="Rattei T."/>
            <person name="Meckenstock R.U."/>
        </authorList>
    </citation>
    <scope>NUCLEOTIDE SEQUENCE</scope>
</reference>
<dbReference type="AlphaFoldDB" id="E1Y8M7"/>
<keyword evidence="10" id="KW-0251">Elongation factor</keyword>
<evidence type="ECO:0000256" key="6">
    <source>
        <dbReference type="ARBA" id="ARBA00023134"/>
    </source>
</evidence>
<dbReference type="SUPFAM" id="SSF50447">
    <property type="entry name" value="Translation proteins"/>
    <property type="match status" value="1"/>
</dbReference>
<keyword evidence="4" id="KW-0547">Nucleotide-binding</keyword>
<organism evidence="10">
    <name type="scientific">uncultured Desulfobacterium sp</name>
    <dbReference type="NCBI Taxonomy" id="201089"/>
    <lineage>
        <taxon>Bacteria</taxon>
        <taxon>Pseudomonadati</taxon>
        <taxon>Thermodesulfobacteriota</taxon>
        <taxon>Desulfobacteria</taxon>
        <taxon>Desulfobacterales</taxon>
        <taxon>Desulfobacteriaceae</taxon>
        <taxon>Desulfobacterium</taxon>
        <taxon>environmental samples</taxon>
    </lineage>
</organism>
<dbReference type="SUPFAM" id="SSF46785">
    <property type="entry name" value="Winged helix' DNA-binding domain"/>
    <property type="match status" value="3"/>
</dbReference>
<keyword evidence="6" id="KW-0342">GTP-binding</keyword>
<dbReference type="Gene3D" id="3.40.50.300">
    <property type="entry name" value="P-loop containing nucleotide triphosphate hydrolases"/>
    <property type="match status" value="1"/>
</dbReference>
<comment type="function">
    <text evidence="7">Translation factor necessary for the incorporation of selenocysteine into proteins. It probably replaces EF-Tu for the insertion of selenocysteine directed by the UGA codon. SelB binds GTP and GDP.</text>
</comment>
<dbReference type="InterPro" id="IPR057335">
    <property type="entry name" value="Beta-barrel_SelB"/>
</dbReference>
<dbReference type="InterPro" id="IPR036388">
    <property type="entry name" value="WH-like_DNA-bd_sf"/>
</dbReference>
<dbReference type="InterPro" id="IPR009000">
    <property type="entry name" value="Transl_B-barrel_sf"/>
</dbReference>
<dbReference type="NCBIfam" id="TIGR00475">
    <property type="entry name" value="selB"/>
    <property type="match status" value="1"/>
</dbReference>
<dbReference type="Pfam" id="PF09107">
    <property type="entry name" value="WHD_3rd_SelB"/>
    <property type="match status" value="1"/>
</dbReference>
<dbReference type="InterPro" id="IPR015191">
    <property type="entry name" value="SelB_WHD4"/>
</dbReference>
<dbReference type="Pfam" id="PF03144">
    <property type="entry name" value="GTP_EFTU_D2"/>
    <property type="match status" value="1"/>
</dbReference>
<sequence length="643" mass="71238">MLGDILFVKQIVLGTAGHIDHGKTSFVKAMTGINTDRLKEEQARGITIELGFAWLDLPNGVRIGIVDVPGHEKFVKNMVAGATGIDIVAMIIAADEGVMPQTKEHMEICQLLGINFGIVVLTKIDLVDEEWLELVTDDIKKFVKGTFLDDAPVIPVSAATGQGIAEFIDVLTELSPKISGRSSSGLFRLPVDRVFTMKGFGTVITGTLISGRVQVGDMIMIYPSGITSKVRGIQVHNESVTEAVAGMRTAINFQGLEKASVNRGEVVSTPGALIPTFMLDVSLHYLSSNKKPVKNRTRIRFHTGTSEIPGNLILLDREELLPGEDTVVQLRLDTPVAVVKDDRFVLRSVSPVRTIAGGQILNPVPGKHKRFKAEITEGLESLSELLPEELVSYYVAQSDFKGVSISELKVMTNISEKQLDSNLQNLLSKKNIVLADKENKIYLHQNILNDLKLETHNFLDAYHKSNPLKEGMPKEELKSKMPAFLNPKFFNLIINQMTKESGILLDEDTVRLKGHKVSLGEDQSQIKIKITKIYGNGGLTPPFMKDLTEELKIDSAKAKDVLMLLVNEGVIIKIKEDFYINSEHINKLKNTLVEFLKANGEMSTPQFKDMTGASRKYLIPLLEYFDSKNVTIRIGDIRKLRRA</sequence>
<dbReference type="InterPro" id="IPR005225">
    <property type="entry name" value="Small_GTP-bd"/>
</dbReference>
<protein>
    <recommendedName>
        <fullName evidence="2">Selenocysteine-specific elongation factor</fullName>
    </recommendedName>
    <alternativeName>
        <fullName evidence="8">SelB translation factor</fullName>
    </alternativeName>
</protein>
<accession>E1Y8M7</accession>
<dbReference type="CDD" id="cd04171">
    <property type="entry name" value="SelB"/>
    <property type="match status" value="1"/>
</dbReference>
<name>E1Y8M7_9BACT</name>
<dbReference type="Gene3D" id="2.40.30.10">
    <property type="entry name" value="Translation factors"/>
    <property type="match status" value="2"/>
</dbReference>
<dbReference type="InterPro" id="IPR004161">
    <property type="entry name" value="EFTu-like_2"/>
</dbReference>
<evidence type="ECO:0000256" key="3">
    <source>
        <dbReference type="ARBA" id="ARBA00022490"/>
    </source>
</evidence>
<dbReference type="GO" id="GO:0003924">
    <property type="term" value="F:GTPase activity"/>
    <property type="evidence" value="ECO:0007669"/>
    <property type="project" value="InterPro"/>
</dbReference>
<dbReference type="GO" id="GO:0005525">
    <property type="term" value="F:GTP binding"/>
    <property type="evidence" value="ECO:0007669"/>
    <property type="project" value="UniProtKB-KW"/>
</dbReference>
<dbReference type="CDD" id="cd15491">
    <property type="entry name" value="selB_III"/>
    <property type="match status" value="1"/>
</dbReference>
<dbReference type="EMBL" id="FR695864">
    <property type="protein sequence ID" value="CBX26921.1"/>
    <property type="molecule type" value="Genomic_DNA"/>
</dbReference>
<dbReference type="InterPro" id="IPR050055">
    <property type="entry name" value="EF-Tu_GTPase"/>
</dbReference>